<accession>A0A843XVF3</accession>
<name>A0A843XVF3_COLES</name>
<organism evidence="2 3">
    <name type="scientific">Colocasia esculenta</name>
    <name type="common">Wild taro</name>
    <name type="synonym">Arum esculentum</name>
    <dbReference type="NCBI Taxonomy" id="4460"/>
    <lineage>
        <taxon>Eukaryota</taxon>
        <taxon>Viridiplantae</taxon>
        <taxon>Streptophyta</taxon>
        <taxon>Embryophyta</taxon>
        <taxon>Tracheophyta</taxon>
        <taxon>Spermatophyta</taxon>
        <taxon>Magnoliopsida</taxon>
        <taxon>Liliopsida</taxon>
        <taxon>Araceae</taxon>
        <taxon>Aroideae</taxon>
        <taxon>Colocasieae</taxon>
        <taxon>Colocasia</taxon>
    </lineage>
</organism>
<evidence type="ECO:0000313" key="3">
    <source>
        <dbReference type="Proteomes" id="UP000652761"/>
    </source>
</evidence>
<keyword evidence="3" id="KW-1185">Reference proteome</keyword>
<dbReference type="EMBL" id="NMUH01013852">
    <property type="protein sequence ID" value="MQM22757.1"/>
    <property type="molecule type" value="Genomic_DNA"/>
</dbReference>
<sequence length="96" mass="9546">MSKADLDIWTIQMIQGSPGGSGWSPPLPGDGRDPPSLGGFLGPPAAPAEVAGAAGHLRRPAGSPRSGHAPGSGLAEMEESTMQGLPGDTVTSSKCI</sequence>
<protein>
    <submittedName>
        <fullName evidence="2">Uncharacterized protein</fullName>
    </submittedName>
</protein>
<evidence type="ECO:0000313" key="2">
    <source>
        <dbReference type="EMBL" id="MQM22757.1"/>
    </source>
</evidence>
<comment type="caution">
    <text evidence="2">The sequence shown here is derived from an EMBL/GenBank/DDBJ whole genome shotgun (WGS) entry which is preliminary data.</text>
</comment>
<proteinExistence type="predicted"/>
<evidence type="ECO:0000256" key="1">
    <source>
        <dbReference type="SAM" id="MobiDB-lite"/>
    </source>
</evidence>
<dbReference type="AlphaFoldDB" id="A0A843XVF3"/>
<reference evidence="2" key="1">
    <citation type="submission" date="2017-07" db="EMBL/GenBank/DDBJ databases">
        <title>Taro Niue Genome Assembly and Annotation.</title>
        <authorList>
            <person name="Atibalentja N."/>
            <person name="Keating K."/>
            <person name="Fields C.J."/>
        </authorList>
    </citation>
    <scope>NUCLEOTIDE SEQUENCE</scope>
    <source>
        <strain evidence="2">Niue_2</strain>
        <tissue evidence="2">Leaf</tissue>
    </source>
</reference>
<gene>
    <name evidence="2" type="ORF">Taro_055814</name>
</gene>
<dbReference type="Proteomes" id="UP000652761">
    <property type="component" value="Unassembled WGS sequence"/>
</dbReference>
<feature type="region of interest" description="Disordered" evidence="1">
    <location>
        <begin position="14"/>
        <end position="96"/>
    </location>
</feature>